<dbReference type="GO" id="GO:0005886">
    <property type="term" value="C:plasma membrane"/>
    <property type="evidence" value="ECO:0007669"/>
    <property type="project" value="UniProtKB-SubCell"/>
</dbReference>
<dbReference type="PROSITE" id="PS50035">
    <property type="entry name" value="PLD"/>
    <property type="match status" value="2"/>
</dbReference>
<dbReference type="EC" id="2.7.8.-" evidence="12"/>
<evidence type="ECO:0000256" key="4">
    <source>
        <dbReference type="ARBA" id="ARBA00022679"/>
    </source>
</evidence>
<keyword evidence="11 12" id="KW-1208">Phospholipid metabolism</keyword>
<feature type="domain" description="PLD phosphodiesterase" evidence="13">
    <location>
        <begin position="224"/>
        <end position="251"/>
    </location>
</feature>
<feature type="transmembrane region" description="Helical" evidence="12">
    <location>
        <begin position="44"/>
        <end position="66"/>
    </location>
</feature>
<keyword evidence="8 12" id="KW-0443">Lipid metabolism</keyword>
<feature type="active site" evidence="12">
    <location>
        <position position="406"/>
    </location>
</feature>
<evidence type="ECO:0000256" key="7">
    <source>
        <dbReference type="ARBA" id="ARBA00022989"/>
    </source>
</evidence>
<evidence type="ECO:0000256" key="1">
    <source>
        <dbReference type="ARBA" id="ARBA00004651"/>
    </source>
</evidence>
<evidence type="ECO:0000256" key="3">
    <source>
        <dbReference type="ARBA" id="ARBA00022516"/>
    </source>
</evidence>
<accession>A0A4R1K377</accession>
<keyword evidence="6" id="KW-0677">Repeat</keyword>
<comment type="similarity">
    <text evidence="12">Belongs to the phospholipase D family. Cardiolipin synthase subfamily. ClsA sub-subfamily.</text>
</comment>
<reference evidence="14 15" key="1">
    <citation type="submission" date="2019-03" db="EMBL/GenBank/DDBJ databases">
        <title>Genomic Encyclopedia of Type Strains, Phase IV (KMG-IV): sequencing the most valuable type-strain genomes for metagenomic binning, comparative biology and taxonomic classification.</title>
        <authorList>
            <person name="Goeker M."/>
        </authorList>
    </citation>
    <scope>NUCLEOTIDE SEQUENCE [LARGE SCALE GENOMIC DNA]</scope>
    <source>
        <strain evidence="14 15">DSM 18577</strain>
    </source>
</reference>
<gene>
    <name evidence="12" type="primary">clsA</name>
    <name evidence="14" type="ORF">EV690_0673</name>
</gene>
<protein>
    <recommendedName>
        <fullName evidence="12">Cardiolipin synthase A</fullName>
        <shortName evidence="12">CL synthase</shortName>
        <ecNumber evidence="12">2.7.8.-</ecNumber>
    </recommendedName>
</protein>
<dbReference type="InterPro" id="IPR025202">
    <property type="entry name" value="PLD-like_dom"/>
</dbReference>
<comment type="function">
    <text evidence="12">Catalyzes the reversible phosphatidyl group transfer from one phosphatidylglycerol molecule to another to form cardiolipin (CL) (diphosphatidylglycerol) and glycerol.</text>
</comment>
<name>A0A4R1K377_9GAMM</name>
<proteinExistence type="inferred from homology"/>
<keyword evidence="2 12" id="KW-1003">Cell membrane</keyword>
<feature type="active site" evidence="12">
    <location>
        <position position="413"/>
    </location>
</feature>
<feature type="transmembrane region" description="Helical" evidence="12">
    <location>
        <begin position="16"/>
        <end position="37"/>
    </location>
</feature>
<sequence length="488" mass="55724">MDETSIWVHLTLESTLSRIVAIIYTLLIFSVVFRVIMRRREIGFSLAWLALIMGIPLAGVILYGLFGELKLGSRRAEQSRLMYRPYKSWLKSNTYQSDTQASILAAPIANLVRVRTGMPFQSGNRIGLLSETSQIISQLIKDIQHAKEECLFEFYIWSNGGMVDQVNEALLAAVARGVDCRILLDSVGSREFMHSDWAKRLREGGVHIVEVLPVGTLRLLFQRQDLRMHRKMVVIDRQIGYTGSMNMVDPRYFKQESGVGQWVDVMTRLRGPTVDSMWITFNWDWELETGERLLQPVSTVYLPQTQGSRSQLIPSGPKFSDDMIPQILLQAIYNARSSICLTTPYFVPEESLAGALKSVAQRGVKVDIILPEQNDSKMVKYASRVFMEELMNAGVEIHQFKGGLLHTKSVLVDKKMVLIGTVNLDRRSFWLNFEVTLLVDDSQFAKQVVALQSSYRERSSQIVLNHWRSRPLKERLLENLFYLLSPLL</sequence>
<dbReference type="Gene3D" id="3.30.870.10">
    <property type="entry name" value="Endonuclease Chain A"/>
    <property type="match status" value="2"/>
</dbReference>
<dbReference type="GO" id="GO:0032049">
    <property type="term" value="P:cardiolipin biosynthetic process"/>
    <property type="evidence" value="ECO:0007669"/>
    <property type="project" value="UniProtKB-UniRule"/>
</dbReference>
<dbReference type="InterPro" id="IPR030840">
    <property type="entry name" value="CL_synthase_A"/>
</dbReference>
<dbReference type="SMART" id="SM00155">
    <property type="entry name" value="PLDc"/>
    <property type="match status" value="2"/>
</dbReference>
<evidence type="ECO:0000256" key="5">
    <source>
        <dbReference type="ARBA" id="ARBA00022692"/>
    </source>
</evidence>
<dbReference type="HAMAP" id="MF_00190">
    <property type="entry name" value="Cardiolipin_synth_ClsA"/>
    <property type="match status" value="1"/>
</dbReference>
<keyword evidence="15" id="KW-1185">Reference proteome</keyword>
<organism evidence="14 15">
    <name type="scientific">Celerinatantimonas diazotrophica</name>
    <dbReference type="NCBI Taxonomy" id="412034"/>
    <lineage>
        <taxon>Bacteria</taxon>
        <taxon>Pseudomonadati</taxon>
        <taxon>Pseudomonadota</taxon>
        <taxon>Gammaproteobacteria</taxon>
        <taxon>Celerinatantimonadaceae</taxon>
        <taxon>Celerinatantimonas</taxon>
    </lineage>
</organism>
<evidence type="ECO:0000259" key="13">
    <source>
        <dbReference type="PROSITE" id="PS50035"/>
    </source>
</evidence>
<feature type="active site" evidence="12">
    <location>
        <position position="236"/>
    </location>
</feature>
<evidence type="ECO:0000256" key="8">
    <source>
        <dbReference type="ARBA" id="ARBA00023098"/>
    </source>
</evidence>
<feature type="active site" evidence="12">
    <location>
        <position position="408"/>
    </location>
</feature>
<keyword evidence="3 12" id="KW-0444">Lipid biosynthesis</keyword>
<dbReference type="InterPro" id="IPR027379">
    <property type="entry name" value="CLS_N"/>
</dbReference>
<feature type="domain" description="PLD phosphodiesterase" evidence="13">
    <location>
        <begin position="401"/>
        <end position="428"/>
    </location>
</feature>
<evidence type="ECO:0000256" key="2">
    <source>
        <dbReference type="ARBA" id="ARBA00022475"/>
    </source>
</evidence>
<dbReference type="Pfam" id="PF13396">
    <property type="entry name" value="PLDc_N"/>
    <property type="match status" value="1"/>
</dbReference>
<comment type="catalytic activity">
    <reaction evidence="12">
        <text>2 a 1,2-diacyl-sn-glycero-3-phospho-(1'-sn-glycerol) = a cardiolipin + glycerol</text>
        <dbReference type="Rhea" id="RHEA:31451"/>
        <dbReference type="ChEBI" id="CHEBI:17754"/>
        <dbReference type="ChEBI" id="CHEBI:62237"/>
        <dbReference type="ChEBI" id="CHEBI:64716"/>
    </reaction>
</comment>
<dbReference type="PANTHER" id="PTHR21248">
    <property type="entry name" value="CARDIOLIPIN SYNTHASE"/>
    <property type="match status" value="1"/>
</dbReference>
<evidence type="ECO:0000313" key="14">
    <source>
        <dbReference type="EMBL" id="TCK58546.1"/>
    </source>
</evidence>
<comment type="caution">
    <text evidence="14">The sequence shown here is derived from an EMBL/GenBank/DDBJ whole genome shotgun (WGS) entry which is preliminary data.</text>
</comment>
<dbReference type="Proteomes" id="UP000295565">
    <property type="component" value="Unassembled WGS sequence"/>
</dbReference>
<evidence type="ECO:0000256" key="10">
    <source>
        <dbReference type="ARBA" id="ARBA00023209"/>
    </source>
</evidence>
<dbReference type="EMBL" id="SMGD01000011">
    <property type="protein sequence ID" value="TCK58546.1"/>
    <property type="molecule type" value="Genomic_DNA"/>
</dbReference>
<dbReference type="InterPro" id="IPR022924">
    <property type="entry name" value="Cardiolipin_synthase"/>
</dbReference>
<dbReference type="GO" id="GO:0008808">
    <property type="term" value="F:cardiolipin synthase activity"/>
    <property type="evidence" value="ECO:0007669"/>
    <property type="project" value="UniProtKB-UniRule"/>
</dbReference>
<comment type="subcellular location">
    <subcellularLocation>
        <location evidence="1 12">Cell membrane</location>
        <topology evidence="1 12">Multi-pass membrane protein</topology>
    </subcellularLocation>
</comment>
<dbReference type="NCBIfam" id="TIGR04265">
    <property type="entry name" value="bac_cardiolipin"/>
    <property type="match status" value="1"/>
</dbReference>
<dbReference type="CDD" id="cd09158">
    <property type="entry name" value="PLDc_EcCLS_like_2"/>
    <property type="match status" value="1"/>
</dbReference>
<keyword evidence="5 12" id="KW-0812">Transmembrane</keyword>
<feature type="active site" evidence="12">
    <location>
        <position position="231"/>
    </location>
</feature>
<evidence type="ECO:0000256" key="11">
    <source>
        <dbReference type="ARBA" id="ARBA00023264"/>
    </source>
</evidence>
<evidence type="ECO:0000256" key="12">
    <source>
        <dbReference type="HAMAP-Rule" id="MF_00190"/>
    </source>
</evidence>
<evidence type="ECO:0000256" key="6">
    <source>
        <dbReference type="ARBA" id="ARBA00022737"/>
    </source>
</evidence>
<feature type="active site" evidence="12">
    <location>
        <position position="229"/>
    </location>
</feature>
<dbReference type="RefSeq" id="WP_131911517.1">
    <property type="nucleotide sequence ID" value="NZ_OU594967.1"/>
</dbReference>
<dbReference type="OrthoDB" id="9762009at2"/>
<dbReference type="Pfam" id="PF13091">
    <property type="entry name" value="PLDc_2"/>
    <property type="match status" value="2"/>
</dbReference>
<dbReference type="CDD" id="cd09152">
    <property type="entry name" value="PLDc_EcCLS_like_1"/>
    <property type="match status" value="1"/>
</dbReference>
<dbReference type="SUPFAM" id="SSF56024">
    <property type="entry name" value="Phospholipase D/nuclease"/>
    <property type="match status" value="2"/>
</dbReference>
<dbReference type="PANTHER" id="PTHR21248:SF22">
    <property type="entry name" value="PHOSPHOLIPASE D"/>
    <property type="match status" value="1"/>
</dbReference>
<keyword evidence="9 12" id="KW-0472">Membrane</keyword>
<evidence type="ECO:0000313" key="15">
    <source>
        <dbReference type="Proteomes" id="UP000295565"/>
    </source>
</evidence>
<keyword evidence="7 12" id="KW-1133">Transmembrane helix</keyword>
<keyword evidence="4 12" id="KW-0808">Transferase</keyword>
<dbReference type="InterPro" id="IPR001736">
    <property type="entry name" value="PLipase_D/transphosphatidylase"/>
</dbReference>
<keyword evidence="10 12" id="KW-0594">Phospholipid biosynthesis</keyword>
<dbReference type="AlphaFoldDB" id="A0A4R1K377"/>
<evidence type="ECO:0000256" key="9">
    <source>
        <dbReference type="ARBA" id="ARBA00023136"/>
    </source>
</evidence>